<evidence type="ECO:0000256" key="2">
    <source>
        <dbReference type="ARBA" id="ARBA00008072"/>
    </source>
</evidence>
<evidence type="ECO:0000313" key="7">
    <source>
        <dbReference type="EMBL" id="TDG39062.1"/>
    </source>
</evidence>
<evidence type="ECO:0000256" key="5">
    <source>
        <dbReference type="ARBA" id="ARBA00023002"/>
    </source>
</evidence>
<proteinExistence type="inferred from homology"/>
<accession>A0A484ASK9</accession>
<evidence type="ECO:0000259" key="6">
    <source>
        <dbReference type="Pfam" id="PF00107"/>
    </source>
</evidence>
<organism evidence="7 8">
    <name type="scientific">Drosophila navojoa</name>
    <name type="common">Fruit fly</name>
    <dbReference type="NCBI Taxonomy" id="7232"/>
    <lineage>
        <taxon>Eukaryota</taxon>
        <taxon>Metazoa</taxon>
        <taxon>Ecdysozoa</taxon>
        <taxon>Arthropoda</taxon>
        <taxon>Hexapoda</taxon>
        <taxon>Insecta</taxon>
        <taxon>Pterygota</taxon>
        <taxon>Neoptera</taxon>
        <taxon>Endopterygota</taxon>
        <taxon>Diptera</taxon>
        <taxon>Brachycera</taxon>
        <taxon>Muscomorpha</taxon>
        <taxon>Ephydroidea</taxon>
        <taxon>Drosophilidae</taxon>
        <taxon>Drosophila</taxon>
    </lineage>
</organism>
<dbReference type="GO" id="GO:0006062">
    <property type="term" value="P:sorbitol catabolic process"/>
    <property type="evidence" value="ECO:0007669"/>
    <property type="project" value="TreeGrafter"/>
</dbReference>
<evidence type="ECO:0000256" key="1">
    <source>
        <dbReference type="ARBA" id="ARBA00001947"/>
    </source>
</evidence>
<comment type="cofactor">
    <cofactor evidence="1">
        <name>Zn(2+)</name>
        <dbReference type="ChEBI" id="CHEBI:29105"/>
    </cofactor>
</comment>
<sequence length="162" mass="17802">TDLVQHRLDIAKELGATHTLLLTRDETAEQVAIRVRKAMGEEPDMSIDCCGAESTTRLAIFATRAGGVVVIVGMGPPEMKLPLFNALAREVDIRGVFRYCNDYSAALALVASGRVNVKRLVTHHFDIKETEKAFETARNGTGDAIKVMIHVQPRNTNNPVKF</sequence>
<dbReference type="AlphaFoldDB" id="A0A484ASK9"/>
<reference evidence="7 8" key="1">
    <citation type="journal article" date="2019" name="J. Hered.">
        <title>An Improved Genome Assembly for Drosophila navojoa, the Basal Species in the mojavensis Cluster.</title>
        <authorList>
            <person name="Vanderlinde T."/>
            <person name="Dupim E.G."/>
            <person name="Nazario-Yepiz N.O."/>
            <person name="Carvalho A.B."/>
        </authorList>
    </citation>
    <scope>NUCLEOTIDE SEQUENCE [LARGE SCALE GENOMIC DNA]</scope>
    <source>
        <strain evidence="7">Navoj_Jal97</strain>
        <tissue evidence="7">Whole organism</tissue>
    </source>
</reference>
<dbReference type="STRING" id="7232.A0A484ASK9"/>
<feature type="non-terminal residue" evidence="7">
    <location>
        <position position="1"/>
    </location>
</feature>
<dbReference type="OrthoDB" id="1879366at2759"/>
<dbReference type="Proteomes" id="UP000295192">
    <property type="component" value="Unassembled WGS sequence"/>
</dbReference>
<dbReference type="Pfam" id="PF00107">
    <property type="entry name" value="ADH_zinc_N"/>
    <property type="match status" value="1"/>
</dbReference>
<protein>
    <recommendedName>
        <fullName evidence="6">Alcohol dehydrogenase-like C-terminal domain-containing protein</fullName>
    </recommendedName>
</protein>
<dbReference type="InterPro" id="IPR013149">
    <property type="entry name" value="ADH-like_C"/>
</dbReference>
<gene>
    <name evidence="7" type="ORF">AWZ03_014514</name>
</gene>
<dbReference type="SUPFAM" id="SSF51735">
    <property type="entry name" value="NAD(P)-binding Rossmann-fold domains"/>
    <property type="match status" value="1"/>
</dbReference>
<dbReference type="GO" id="GO:0003939">
    <property type="term" value="F:L-iditol 2-dehydrogenase (NAD+) activity"/>
    <property type="evidence" value="ECO:0007669"/>
    <property type="project" value="TreeGrafter"/>
</dbReference>
<dbReference type="InterPro" id="IPR036291">
    <property type="entry name" value="NAD(P)-bd_dom_sf"/>
</dbReference>
<comment type="similarity">
    <text evidence="2">Belongs to the zinc-containing alcohol dehydrogenase family.</text>
</comment>
<name>A0A484ASK9_DRONA</name>
<dbReference type="EMBL" id="LSRL02001416">
    <property type="protein sequence ID" value="TDG39062.1"/>
    <property type="molecule type" value="Genomic_DNA"/>
</dbReference>
<dbReference type="GO" id="GO:0046872">
    <property type="term" value="F:metal ion binding"/>
    <property type="evidence" value="ECO:0007669"/>
    <property type="project" value="UniProtKB-KW"/>
</dbReference>
<dbReference type="Gene3D" id="3.90.180.10">
    <property type="entry name" value="Medium-chain alcohol dehydrogenases, catalytic domain"/>
    <property type="match status" value="1"/>
</dbReference>
<keyword evidence="3" id="KW-0479">Metal-binding</keyword>
<keyword evidence="4" id="KW-0862">Zinc</keyword>
<keyword evidence="8" id="KW-1185">Reference proteome</keyword>
<evidence type="ECO:0000256" key="3">
    <source>
        <dbReference type="ARBA" id="ARBA00022723"/>
    </source>
</evidence>
<feature type="domain" description="Alcohol dehydrogenase-like C-terminal" evidence="6">
    <location>
        <begin position="1"/>
        <end position="111"/>
    </location>
</feature>
<dbReference type="OMA" id="WPPAMEL"/>
<evidence type="ECO:0000256" key="4">
    <source>
        <dbReference type="ARBA" id="ARBA00022833"/>
    </source>
</evidence>
<evidence type="ECO:0000313" key="8">
    <source>
        <dbReference type="Proteomes" id="UP000295192"/>
    </source>
</evidence>
<comment type="caution">
    <text evidence="7">The sequence shown here is derived from an EMBL/GenBank/DDBJ whole genome shotgun (WGS) entry which is preliminary data.</text>
</comment>
<dbReference type="PANTHER" id="PTHR43161:SF9">
    <property type="entry name" value="SORBITOL DEHYDROGENASE"/>
    <property type="match status" value="1"/>
</dbReference>
<dbReference type="PANTHER" id="PTHR43161">
    <property type="entry name" value="SORBITOL DEHYDROGENASE"/>
    <property type="match status" value="1"/>
</dbReference>
<keyword evidence="5" id="KW-0560">Oxidoreductase</keyword>
<dbReference type="Gene3D" id="3.40.50.720">
    <property type="entry name" value="NAD(P)-binding Rossmann-like Domain"/>
    <property type="match status" value="1"/>
</dbReference>